<evidence type="ECO:0000256" key="1">
    <source>
        <dbReference type="ARBA" id="ARBA00022729"/>
    </source>
</evidence>
<gene>
    <name evidence="4" type="ORF">WT56_07745</name>
</gene>
<dbReference type="RefSeq" id="WP_060239857.1">
    <property type="nucleotide sequence ID" value="NZ_LPJR01000007.1"/>
</dbReference>
<dbReference type="PANTHER" id="PTHR33420">
    <property type="entry name" value="FIMBRIAL SUBUNIT ELFA-RELATED"/>
    <property type="match status" value="1"/>
</dbReference>
<dbReference type="AlphaFoldDB" id="A0A132ELS5"/>
<dbReference type="EMBL" id="LPJR01000007">
    <property type="protein sequence ID" value="KWF35837.1"/>
    <property type="molecule type" value="Genomic_DNA"/>
</dbReference>
<evidence type="ECO:0000313" key="5">
    <source>
        <dbReference type="Proteomes" id="UP000062912"/>
    </source>
</evidence>
<name>A0A132ELS5_9BURK</name>
<dbReference type="GO" id="GO:0009289">
    <property type="term" value="C:pilus"/>
    <property type="evidence" value="ECO:0007669"/>
    <property type="project" value="InterPro"/>
</dbReference>
<dbReference type="InterPro" id="IPR036937">
    <property type="entry name" value="Adhesion_dom_fimbrial_sf"/>
</dbReference>
<dbReference type="GO" id="GO:0043709">
    <property type="term" value="P:cell adhesion involved in single-species biofilm formation"/>
    <property type="evidence" value="ECO:0007669"/>
    <property type="project" value="TreeGrafter"/>
</dbReference>
<comment type="caution">
    <text evidence="4">The sequence shown here is derived from an EMBL/GenBank/DDBJ whole genome shotgun (WGS) entry which is preliminary data.</text>
</comment>
<accession>A0A132ELS5</accession>
<dbReference type="SUPFAM" id="SSF49401">
    <property type="entry name" value="Bacterial adhesins"/>
    <property type="match status" value="1"/>
</dbReference>
<dbReference type="InterPro" id="IPR000259">
    <property type="entry name" value="Adhesion_dom_fimbrial"/>
</dbReference>
<reference evidence="4 5" key="1">
    <citation type="submission" date="2015-11" db="EMBL/GenBank/DDBJ databases">
        <title>Expanding the genomic diversity of Burkholderia species for the development of highly accurate diagnostics.</title>
        <authorList>
            <person name="Sahl J."/>
            <person name="Keim P."/>
            <person name="Wagner D."/>
        </authorList>
    </citation>
    <scope>NUCLEOTIDE SEQUENCE [LARGE SCALE GENOMIC DNA]</scope>
    <source>
        <strain evidence="4 5">MSMB368WGS</strain>
    </source>
</reference>
<dbReference type="Gene3D" id="2.60.40.1090">
    <property type="entry name" value="Fimbrial-type adhesion domain"/>
    <property type="match status" value="1"/>
</dbReference>
<feature type="domain" description="Fimbrial-type adhesion" evidence="3">
    <location>
        <begin position="33"/>
        <end position="179"/>
    </location>
</feature>
<evidence type="ECO:0000256" key="2">
    <source>
        <dbReference type="SAM" id="SignalP"/>
    </source>
</evidence>
<dbReference type="Pfam" id="PF00419">
    <property type="entry name" value="Fimbrial"/>
    <property type="match status" value="1"/>
</dbReference>
<protein>
    <recommendedName>
        <fullName evidence="3">Fimbrial-type adhesion domain-containing protein</fullName>
    </recommendedName>
</protein>
<organism evidence="4 5">
    <name type="scientific">Burkholderia pseudomultivorans</name>
    <dbReference type="NCBI Taxonomy" id="1207504"/>
    <lineage>
        <taxon>Bacteria</taxon>
        <taxon>Pseudomonadati</taxon>
        <taxon>Pseudomonadota</taxon>
        <taxon>Betaproteobacteria</taxon>
        <taxon>Burkholderiales</taxon>
        <taxon>Burkholderiaceae</taxon>
        <taxon>Burkholderia</taxon>
        <taxon>Burkholderia cepacia complex</taxon>
    </lineage>
</organism>
<proteinExistence type="predicted"/>
<evidence type="ECO:0000313" key="4">
    <source>
        <dbReference type="EMBL" id="KWF35837.1"/>
    </source>
</evidence>
<dbReference type="InterPro" id="IPR008966">
    <property type="entry name" value="Adhesion_dom_sf"/>
</dbReference>
<sequence length="180" mass="18036">MNIKTTIALAAFALATVSGAAMAQSTGTNSGQINFTGEITTAPCSIDGTNANQTVPLGSISTNALQTAGATSTPKDFQIALTGCSLNTVQSASVTFQGVSDLNSPDLLALTAGPTTAKNVAVGIYDVFNKKELALNSASDGIPIANGSNVLPFQAYYKATGSGVTAGDANASAQFTVSYN</sequence>
<keyword evidence="1 2" id="KW-0732">Signal</keyword>
<evidence type="ECO:0000259" key="3">
    <source>
        <dbReference type="Pfam" id="PF00419"/>
    </source>
</evidence>
<dbReference type="InterPro" id="IPR050263">
    <property type="entry name" value="Bact_Fimbrial_Adh_Pro"/>
</dbReference>
<feature type="chain" id="PRO_5007290931" description="Fimbrial-type adhesion domain-containing protein" evidence="2">
    <location>
        <begin position="24"/>
        <end position="180"/>
    </location>
</feature>
<dbReference type="PANTHER" id="PTHR33420:SF3">
    <property type="entry name" value="FIMBRIAL SUBUNIT ELFA"/>
    <property type="match status" value="1"/>
</dbReference>
<dbReference type="Proteomes" id="UP000062912">
    <property type="component" value="Unassembled WGS sequence"/>
</dbReference>
<feature type="signal peptide" evidence="2">
    <location>
        <begin position="1"/>
        <end position="23"/>
    </location>
</feature>